<dbReference type="EMBL" id="JAOWLA010000015">
    <property type="protein sequence ID" value="MCV2866095.1"/>
    <property type="molecule type" value="Genomic_DNA"/>
</dbReference>
<dbReference type="Pfam" id="PF10135">
    <property type="entry name" value="Rod-binding"/>
    <property type="match status" value="1"/>
</dbReference>
<evidence type="ECO:0000313" key="2">
    <source>
        <dbReference type="EMBL" id="MCV2866095.1"/>
    </source>
</evidence>
<gene>
    <name evidence="2" type="ORF">OE647_15330</name>
</gene>
<evidence type="ECO:0000259" key="1">
    <source>
        <dbReference type="Pfam" id="PF10135"/>
    </source>
</evidence>
<proteinExistence type="predicted"/>
<protein>
    <submittedName>
        <fullName evidence="2">Rod-binding protein</fullName>
    </submittedName>
</protein>
<reference evidence="2 3" key="1">
    <citation type="submission" date="2022-10" db="EMBL/GenBank/DDBJ databases">
        <title>Defluviimonas sp. nov., isolated from ocean surface water.</title>
        <authorList>
            <person name="He W."/>
            <person name="Wang L."/>
            <person name="Zhang D.-F."/>
        </authorList>
    </citation>
    <scope>NUCLEOTIDE SEQUENCE [LARGE SCALE GENOMIC DNA]</scope>
    <source>
        <strain evidence="2 3">WL0075</strain>
    </source>
</reference>
<dbReference type="InterPro" id="IPR019301">
    <property type="entry name" value="Flagellar_prot_FlgJ_N"/>
</dbReference>
<accession>A0ABT2Z4Z1</accession>
<name>A0ABT2Z4Z1_9RHOB</name>
<keyword evidence="3" id="KW-1185">Reference proteome</keyword>
<evidence type="ECO:0000313" key="3">
    <source>
        <dbReference type="Proteomes" id="UP001652503"/>
    </source>
</evidence>
<organism evidence="2 3">
    <name type="scientific">Albidovulum sediminicola</name>
    <dbReference type="NCBI Taxonomy" id="2984331"/>
    <lineage>
        <taxon>Bacteria</taxon>
        <taxon>Pseudomonadati</taxon>
        <taxon>Pseudomonadota</taxon>
        <taxon>Alphaproteobacteria</taxon>
        <taxon>Rhodobacterales</taxon>
        <taxon>Paracoccaceae</taxon>
        <taxon>Albidovulum</taxon>
    </lineage>
</organism>
<feature type="domain" description="Flagellar protein FlgJ N-terminal" evidence="1">
    <location>
        <begin position="42"/>
        <end position="82"/>
    </location>
</feature>
<dbReference type="RefSeq" id="WP_263722627.1">
    <property type="nucleotide sequence ID" value="NZ_JAOWLA010000015.1"/>
</dbReference>
<dbReference type="Proteomes" id="UP001652503">
    <property type="component" value="Unassembled WGS sequence"/>
</dbReference>
<comment type="caution">
    <text evidence="2">The sequence shown here is derived from an EMBL/GenBank/DDBJ whole genome shotgun (WGS) entry which is preliminary data.</text>
</comment>
<sequence length="93" mass="9488">MNIDGPGPLSSATSTACGALRVAASELETSFLEEMLQHAGLGDQSGAFSGGVGEAQFASLLRHEQAAALTEAGGIGLAQRIFDHLAERSGCDR</sequence>